<reference evidence="3 4" key="1">
    <citation type="submission" date="2023-07" db="EMBL/GenBank/DDBJ databases">
        <title>Sorghum-associated microbial communities from plants grown in Nebraska, USA.</title>
        <authorList>
            <person name="Schachtman D."/>
        </authorList>
    </citation>
    <scope>NUCLEOTIDE SEQUENCE [LARGE SCALE GENOMIC DNA]</scope>
    <source>
        <strain evidence="3 4">BE240</strain>
    </source>
</reference>
<evidence type="ECO:0000256" key="1">
    <source>
        <dbReference type="ARBA" id="ARBA00023002"/>
    </source>
</evidence>
<dbReference type="SUPFAM" id="SSF51905">
    <property type="entry name" value="FAD/NAD(P)-binding domain"/>
    <property type="match status" value="1"/>
</dbReference>
<keyword evidence="1 3" id="KW-0560">Oxidoreductase</keyword>
<keyword evidence="4" id="KW-1185">Reference proteome</keyword>
<protein>
    <submittedName>
        <fullName evidence="3">D-amino-acid dehydrogenase</fullName>
        <ecNumber evidence="3">1.4.99.-</ecNumber>
    </submittedName>
</protein>
<feature type="domain" description="FAD dependent oxidoreductase" evidence="2">
    <location>
        <begin position="4"/>
        <end position="396"/>
    </location>
</feature>
<dbReference type="InterPro" id="IPR006076">
    <property type="entry name" value="FAD-dep_OxRdtase"/>
</dbReference>
<dbReference type="EC" id="1.4.99.-" evidence="3"/>
<dbReference type="PANTHER" id="PTHR13847:SF289">
    <property type="entry name" value="GLYCINE OXIDASE"/>
    <property type="match status" value="1"/>
</dbReference>
<evidence type="ECO:0000313" key="3">
    <source>
        <dbReference type="EMBL" id="MDR7093744.1"/>
    </source>
</evidence>
<dbReference type="Proteomes" id="UP001265550">
    <property type="component" value="Unassembled WGS sequence"/>
</dbReference>
<name>A0ABU1V8F4_9BURK</name>
<comment type="caution">
    <text evidence="3">The sequence shown here is derived from an EMBL/GenBank/DDBJ whole genome shotgun (WGS) entry which is preliminary data.</text>
</comment>
<sequence length="425" mass="46291">MKYDTLVLGAGMVGVSCALHLQSRGRSVALLDRRAPGLETSYGNAGIIQREAIEPYPLPRGLGFLLSALGNQRIDVRYHAGAVLRLIGPLWSYFLNSGGSRYRSVSREYETLIAHSLETHADLMQAARAESLVAGQGYLTLFRSASELRDCFRNADQRARAGVQHVKLSGDDVAREEPGLEGRFAGAVRWTDPVAIRSPGDLVQAYARLFNERGGTVHLGDAMTLRRTDDGGWQVDTAQGPSLRADRVVVALGPWTLELTRRFGYTVPLIPKRGYHRHYVPLPGRPLHSTVIDGDHGFVVAPMKDGLRLTTGAELAWPQAPRTPGQVAAAERVARQAFPLGEPVEAEPWMGTRPCLPDMKPVFGPVPAVDRLWCAFGHGHQGFTLGPITGELLAAMMTGEAPRVAVEPFSPARFNQTGALKTQRI</sequence>
<dbReference type="RefSeq" id="WP_204732385.1">
    <property type="nucleotide sequence ID" value="NZ_JAVDWE010000003.1"/>
</dbReference>
<dbReference type="SUPFAM" id="SSF54373">
    <property type="entry name" value="FAD-linked reductases, C-terminal domain"/>
    <property type="match status" value="1"/>
</dbReference>
<organism evidence="3 4">
    <name type="scientific">Hydrogenophaga laconesensis</name>
    <dbReference type="NCBI Taxonomy" id="1805971"/>
    <lineage>
        <taxon>Bacteria</taxon>
        <taxon>Pseudomonadati</taxon>
        <taxon>Pseudomonadota</taxon>
        <taxon>Betaproteobacteria</taxon>
        <taxon>Burkholderiales</taxon>
        <taxon>Comamonadaceae</taxon>
        <taxon>Hydrogenophaga</taxon>
    </lineage>
</organism>
<dbReference type="PROSITE" id="PS51257">
    <property type="entry name" value="PROKAR_LIPOPROTEIN"/>
    <property type="match status" value="1"/>
</dbReference>
<proteinExistence type="predicted"/>
<accession>A0ABU1V8F4</accession>
<evidence type="ECO:0000313" key="4">
    <source>
        <dbReference type="Proteomes" id="UP001265550"/>
    </source>
</evidence>
<evidence type="ECO:0000259" key="2">
    <source>
        <dbReference type="Pfam" id="PF01266"/>
    </source>
</evidence>
<dbReference type="PANTHER" id="PTHR13847">
    <property type="entry name" value="SARCOSINE DEHYDROGENASE-RELATED"/>
    <property type="match status" value="1"/>
</dbReference>
<dbReference type="EMBL" id="JAVDWE010000003">
    <property type="protein sequence ID" value="MDR7093744.1"/>
    <property type="molecule type" value="Genomic_DNA"/>
</dbReference>
<dbReference type="InterPro" id="IPR036188">
    <property type="entry name" value="FAD/NAD-bd_sf"/>
</dbReference>
<dbReference type="GO" id="GO:0016491">
    <property type="term" value="F:oxidoreductase activity"/>
    <property type="evidence" value="ECO:0007669"/>
    <property type="project" value="UniProtKB-KW"/>
</dbReference>
<dbReference type="Pfam" id="PF01266">
    <property type="entry name" value="DAO"/>
    <property type="match status" value="1"/>
</dbReference>
<dbReference type="Gene3D" id="3.50.50.60">
    <property type="entry name" value="FAD/NAD(P)-binding domain"/>
    <property type="match status" value="2"/>
</dbReference>
<dbReference type="Gene3D" id="3.30.9.10">
    <property type="entry name" value="D-Amino Acid Oxidase, subunit A, domain 2"/>
    <property type="match status" value="1"/>
</dbReference>
<gene>
    <name evidence="3" type="ORF">J2X09_001476</name>
</gene>